<dbReference type="Proteomes" id="UP001642484">
    <property type="component" value="Unassembled WGS sequence"/>
</dbReference>
<dbReference type="EMBL" id="CAXAMN010005557">
    <property type="protein sequence ID" value="CAK9014326.1"/>
    <property type="molecule type" value="Genomic_DNA"/>
</dbReference>
<proteinExistence type="predicted"/>
<evidence type="ECO:0000313" key="1">
    <source>
        <dbReference type="EMBL" id="CAK9014326.1"/>
    </source>
</evidence>
<reference evidence="1 2" key="1">
    <citation type="submission" date="2024-02" db="EMBL/GenBank/DDBJ databases">
        <authorList>
            <person name="Chen Y."/>
            <person name="Shah S."/>
            <person name="Dougan E. K."/>
            <person name="Thang M."/>
            <person name="Chan C."/>
        </authorList>
    </citation>
    <scope>NUCLEOTIDE SEQUENCE [LARGE SCALE GENOMIC DNA]</scope>
</reference>
<sequence>MSEGTVDVDETDGALLGLCEYCGELKVLDQLGRCSTPEVEGSPVHCYSCGEPSEFSSSQARKGSHARCDACIAARRTQRFKPFEQLARHGEPASLLQAVEEINEELVMTLLEEGIEVDQVRQRKVRADSTGLIWRPVYSSDGRPVPEEDPYQPTTPLKMVVFRLSDCMLDEAARMRLVKIAQALLEHGAPRESARLLFESRYGPPEPEPGDEMNAYTHLYTLLSA</sequence>
<name>A0ABP0JIV0_9DINO</name>
<evidence type="ECO:0000313" key="2">
    <source>
        <dbReference type="Proteomes" id="UP001642484"/>
    </source>
</evidence>
<keyword evidence="2" id="KW-1185">Reference proteome</keyword>
<protein>
    <submittedName>
        <fullName evidence="1">Uncharacterized protein</fullName>
    </submittedName>
</protein>
<accession>A0ABP0JIV0</accession>
<organism evidence="1 2">
    <name type="scientific">Durusdinium trenchii</name>
    <dbReference type="NCBI Taxonomy" id="1381693"/>
    <lineage>
        <taxon>Eukaryota</taxon>
        <taxon>Sar</taxon>
        <taxon>Alveolata</taxon>
        <taxon>Dinophyceae</taxon>
        <taxon>Suessiales</taxon>
        <taxon>Symbiodiniaceae</taxon>
        <taxon>Durusdinium</taxon>
    </lineage>
</organism>
<gene>
    <name evidence="1" type="ORF">CCMP2556_LOCUS11635</name>
</gene>
<comment type="caution">
    <text evidence="1">The sequence shown here is derived from an EMBL/GenBank/DDBJ whole genome shotgun (WGS) entry which is preliminary data.</text>
</comment>